<dbReference type="SUPFAM" id="SSF48013">
    <property type="entry name" value="NusB-like"/>
    <property type="match status" value="1"/>
</dbReference>
<dbReference type="PRINTS" id="PR02008">
    <property type="entry name" value="RCMTFAMILY"/>
</dbReference>
<dbReference type="FunFam" id="3.40.50.150:FF:000257">
    <property type="entry name" value="16S rRNA methyltransferase"/>
    <property type="match status" value="1"/>
</dbReference>
<keyword evidence="4" id="KW-0949">S-adenosyl-L-methionine</keyword>
<dbReference type="CDD" id="cd02440">
    <property type="entry name" value="AdoMet_MTases"/>
    <property type="match status" value="1"/>
</dbReference>
<accession>A0A6J7EUR5</accession>
<keyword evidence="2" id="KW-0489">Methyltransferase</keyword>
<evidence type="ECO:0000256" key="4">
    <source>
        <dbReference type="ARBA" id="ARBA00022691"/>
    </source>
</evidence>
<feature type="domain" description="SAM-dependent MTase RsmB/NOP-type" evidence="6">
    <location>
        <begin position="167"/>
        <end position="451"/>
    </location>
</feature>
<dbReference type="Pfam" id="PF01029">
    <property type="entry name" value="NusB"/>
    <property type="match status" value="1"/>
</dbReference>
<proteinExistence type="inferred from homology"/>
<evidence type="ECO:0000256" key="2">
    <source>
        <dbReference type="ARBA" id="ARBA00022603"/>
    </source>
</evidence>
<comment type="similarity">
    <text evidence="1">Belongs to the class I-like SAM-binding methyltransferase superfamily. RsmB/NOP family.</text>
</comment>
<dbReference type="EMBL" id="CAFBLS010000248">
    <property type="protein sequence ID" value="CAB4884795.1"/>
    <property type="molecule type" value="Genomic_DNA"/>
</dbReference>
<dbReference type="AlphaFoldDB" id="A0A6J7EUR5"/>
<evidence type="ECO:0000256" key="1">
    <source>
        <dbReference type="ARBA" id="ARBA00007494"/>
    </source>
</evidence>
<keyword evidence="5" id="KW-0694">RNA-binding</keyword>
<organism evidence="7">
    <name type="scientific">freshwater metagenome</name>
    <dbReference type="NCBI Taxonomy" id="449393"/>
    <lineage>
        <taxon>unclassified sequences</taxon>
        <taxon>metagenomes</taxon>
        <taxon>ecological metagenomes</taxon>
    </lineage>
</organism>
<evidence type="ECO:0000259" key="6">
    <source>
        <dbReference type="PROSITE" id="PS51686"/>
    </source>
</evidence>
<keyword evidence="3" id="KW-0808">Transferase</keyword>
<protein>
    <submittedName>
        <fullName evidence="7">Unannotated protein</fullName>
    </submittedName>
</protein>
<dbReference type="InterPro" id="IPR001678">
    <property type="entry name" value="MeTrfase_RsmB-F_NOP2_dom"/>
</dbReference>
<dbReference type="InterPro" id="IPR023267">
    <property type="entry name" value="RCMT"/>
</dbReference>
<evidence type="ECO:0000256" key="5">
    <source>
        <dbReference type="ARBA" id="ARBA00022884"/>
    </source>
</evidence>
<evidence type="ECO:0000313" key="7">
    <source>
        <dbReference type="EMBL" id="CAB4884795.1"/>
    </source>
</evidence>
<dbReference type="PROSITE" id="PS01153">
    <property type="entry name" value="NOL1_NOP2_SUN"/>
    <property type="match status" value="1"/>
</dbReference>
<reference evidence="7" key="1">
    <citation type="submission" date="2020-05" db="EMBL/GenBank/DDBJ databases">
        <authorList>
            <person name="Chiriac C."/>
            <person name="Salcher M."/>
            <person name="Ghai R."/>
            <person name="Kavagutti S V."/>
        </authorList>
    </citation>
    <scope>NUCLEOTIDE SEQUENCE</scope>
</reference>
<dbReference type="PROSITE" id="PS51686">
    <property type="entry name" value="SAM_MT_RSMB_NOP"/>
    <property type="match status" value="1"/>
</dbReference>
<dbReference type="InterPro" id="IPR029063">
    <property type="entry name" value="SAM-dependent_MTases_sf"/>
</dbReference>
<sequence length="454" mass="49334">MTRIDPARETAFALLRAVREDQAYANLAMPQLLRARKLTGRDAGFATELGYGTLRWEGWYDVVLQSCISRNWASVEAGLKDVLRLGCHQLLAMRVPSHAAVDSSCELARRNGNPGSATGRAGFVNAVLRKVAARSSQEWVHELGLDGDDVASLSARWSHPAWIIRAFQEALGDRRDEIAFLLEADNEPARPMLVARPGRISAEELRGLPQVEPARWSPLGAELVDGTPESLNVIQSGLVGVQDEGSQLVALALSRAEVAHDEHLWLDMCAGPGGKAALLAGIASERGIDLLAIEQHPHRAVLVEQALGSAPNAEVIVGDATTAPWRSRRFDRVLVDAPCTGLGALRRRPEARWRKQPQDLQSLGPLQRALLVSAADATVPGGVIAYVTCSPHLAETEFVVSDVMAKRDDLELLDARLLLPEVEDLGDGPFVQLWPHRHGTDAMFLAVMRRRAGA</sequence>
<dbReference type="InterPro" id="IPR035926">
    <property type="entry name" value="NusB-like_sf"/>
</dbReference>
<dbReference type="InterPro" id="IPR018314">
    <property type="entry name" value="RsmB/NOL1/NOP2-like_CS"/>
</dbReference>
<dbReference type="Gene3D" id="3.40.50.150">
    <property type="entry name" value="Vaccinia Virus protein VP39"/>
    <property type="match status" value="1"/>
</dbReference>
<dbReference type="GO" id="GO:0008173">
    <property type="term" value="F:RNA methyltransferase activity"/>
    <property type="evidence" value="ECO:0007669"/>
    <property type="project" value="InterPro"/>
</dbReference>
<dbReference type="InterPro" id="IPR049560">
    <property type="entry name" value="MeTrfase_RsmB-F_NOP2_cat"/>
</dbReference>
<name>A0A6J7EUR5_9ZZZZ</name>
<dbReference type="InterPro" id="IPR006027">
    <property type="entry name" value="NusB_RsmB_TIM44"/>
</dbReference>
<dbReference type="GO" id="GO:0006355">
    <property type="term" value="P:regulation of DNA-templated transcription"/>
    <property type="evidence" value="ECO:0007669"/>
    <property type="project" value="InterPro"/>
</dbReference>
<dbReference type="GO" id="GO:0003723">
    <property type="term" value="F:RNA binding"/>
    <property type="evidence" value="ECO:0007669"/>
    <property type="project" value="UniProtKB-KW"/>
</dbReference>
<evidence type="ECO:0000256" key="3">
    <source>
        <dbReference type="ARBA" id="ARBA00022679"/>
    </source>
</evidence>
<gene>
    <name evidence="7" type="ORF">UFOPK3402_01666</name>
</gene>
<dbReference type="GO" id="GO:0001510">
    <property type="term" value="P:RNA methylation"/>
    <property type="evidence" value="ECO:0007669"/>
    <property type="project" value="InterPro"/>
</dbReference>
<dbReference type="SUPFAM" id="SSF53335">
    <property type="entry name" value="S-adenosyl-L-methionine-dependent methyltransferases"/>
    <property type="match status" value="1"/>
</dbReference>
<dbReference type="PANTHER" id="PTHR22807">
    <property type="entry name" value="NOP2 YEAST -RELATED NOL1/NOP2/FMU SUN DOMAIN-CONTAINING"/>
    <property type="match status" value="1"/>
</dbReference>
<dbReference type="Gene3D" id="1.10.940.10">
    <property type="entry name" value="NusB-like"/>
    <property type="match status" value="1"/>
</dbReference>
<dbReference type="PANTHER" id="PTHR22807:SF53">
    <property type="entry name" value="RIBOSOMAL RNA SMALL SUBUNIT METHYLTRANSFERASE B-RELATED"/>
    <property type="match status" value="1"/>
</dbReference>
<dbReference type="Pfam" id="PF01189">
    <property type="entry name" value="Methyltr_RsmB-F"/>
    <property type="match status" value="1"/>
</dbReference>